<dbReference type="InParanoid" id="M1D955"/>
<evidence type="ECO:0000256" key="1">
    <source>
        <dbReference type="SAM" id="MobiDB-lite"/>
    </source>
</evidence>
<dbReference type="EnsemblPlants" id="PGSC0003DMT400085276">
    <property type="protein sequence ID" value="PGSC0003DMT400085276"/>
    <property type="gene ID" value="PGSC0003DMG400034847"/>
</dbReference>
<keyword evidence="4" id="KW-1185">Reference proteome</keyword>
<protein>
    <submittedName>
        <fullName evidence="3">Integrase core domain containing protein</fullName>
    </submittedName>
</protein>
<dbReference type="HOGENOM" id="CLU_1126131_0_0_1"/>
<evidence type="ECO:0000313" key="4">
    <source>
        <dbReference type="Proteomes" id="UP000011115"/>
    </source>
</evidence>
<evidence type="ECO:0000313" key="3">
    <source>
        <dbReference type="EnsemblPlants" id="PGSC0003DMT400085276"/>
    </source>
</evidence>
<feature type="region of interest" description="Disordered" evidence="1">
    <location>
        <begin position="32"/>
        <end position="52"/>
    </location>
</feature>
<dbReference type="Gramene" id="PGSC0003DMT400085276">
    <property type="protein sequence ID" value="PGSC0003DMT400085276"/>
    <property type="gene ID" value="PGSC0003DMG400034847"/>
</dbReference>
<accession>M1D955</accession>
<feature type="domain" description="Putative plant transposon protein" evidence="2">
    <location>
        <begin position="140"/>
        <end position="207"/>
    </location>
</feature>
<organism evidence="3 4">
    <name type="scientific">Solanum tuberosum</name>
    <name type="common">Potato</name>
    <dbReference type="NCBI Taxonomy" id="4113"/>
    <lineage>
        <taxon>Eukaryota</taxon>
        <taxon>Viridiplantae</taxon>
        <taxon>Streptophyta</taxon>
        <taxon>Embryophyta</taxon>
        <taxon>Tracheophyta</taxon>
        <taxon>Spermatophyta</taxon>
        <taxon>Magnoliopsida</taxon>
        <taxon>eudicotyledons</taxon>
        <taxon>Gunneridae</taxon>
        <taxon>Pentapetalae</taxon>
        <taxon>asterids</taxon>
        <taxon>lamiids</taxon>
        <taxon>Solanales</taxon>
        <taxon>Solanaceae</taxon>
        <taxon>Solanoideae</taxon>
        <taxon>Solaneae</taxon>
        <taxon>Solanum</taxon>
    </lineage>
</organism>
<sequence length="247" mass="28332">MPDTWHRPDPQDPVYGLVDFWLRHKLSSHDKAASSDEATSSGEVPVPPNTDTHLVAEEPNRWYVEGQWQIYMDASMLNEKRKKAQLITEKRRVLTERLHTIPNIHQLSQKHKCEWMDRIPGNYSAEIVREFYASYAATLCGSIDKRVLPTKADNALTWDRAVMVPSLVAGFEIDFAHMLLAVIHKRAFRTTTTLPFPCMIFQLCSISRLHIWHCDPLVQVTGTFHIDLIRDEANVAAPRRGPQIKVP</sequence>
<name>M1D955_SOLTU</name>
<dbReference type="AlphaFoldDB" id="M1D955"/>
<reference evidence="3" key="2">
    <citation type="submission" date="2015-06" db="UniProtKB">
        <authorList>
            <consortium name="EnsemblPlants"/>
        </authorList>
    </citation>
    <scope>IDENTIFICATION</scope>
    <source>
        <strain evidence="3">DM1-3 516 R44</strain>
    </source>
</reference>
<evidence type="ECO:0000259" key="2">
    <source>
        <dbReference type="Pfam" id="PF20167"/>
    </source>
</evidence>
<dbReference type="Proteomes" id="UP000011115">
    <property type="component" value="Unassembled WGS sequence"/>
</dbReference>
<dbReference type="PaxDb" id="4113-PGSC0003DMT400085276"/>
<dbReference type="InterPro" id="IPR046796">
    <property type="entry name" value="Transposase_32_dom"/>
</dbReference>
<dbReference type="Pfam" id="PF20167">
    <property type="entry name" value="Transposase_32"/>
    <property type="match status" value="1"/>
</dbReference>
<proteinExistence type="predicted"/>
<reference evidence="4" key="1">
    <citation type="journal article" date="2011" name="Nature">
        <title>Genome sequence and analysis of the tuber crop potato.</title>
        <authorList>
            <consortium name="The Potato Genome Sequencing Consortium"/>
        </authorList>
    </citation>
    <scope>NUCLEOTIDE SEQUENCE [LARGE SCALE GENOMIC DNA]</scope>
    <source>
        <strain evidence="4">cv. DM1-3 516 R44</strain>
    </source>
</reference>